<dbReference type="EMBL" id="CP002160">
    <property type="protein sequence ID" value="ADL51420.1"/>
    <property type="molecule type" value="Genomic_DNA"/>
</dbReference>
<protein>
    <submittedName>
        <fullName evidence="2">PHP domain protein</fullName>
    </submittedName>
</protein>
<dbReference type="InterPro" id="IPR003141">
    <property type="entry name" value="Pol/His_phosphatase_N"/>
</dbReference>
<reference evidence="2 3" key="1">
    <citation type="submission" date="2010-08" db="EMBL/GenBank/DDBJ databases">
        <title>Complete sequence of Clostridium cellulovorans 743B.</title>
        <authorList>
            <consortium name="US DOE Joint Genome Institute"/>
            <person name="Lucas S."/>
            <person name="Copeland A."/>
            <person name="Lapidus A."/>
            <person name="Cheng J.-F."/>
            <person name="Bruce D."/>
            <person name="Goodwin L."/>
            <person name="Pitluck S."/>
            <person name="Chertkov O."/>
            <person name="Detter J.C."/>
            <person name="Han C."/>
            <person name="Tapia R."/>
            <person name="Land M."/>
            <person name="Hauser L."/>
            <person name="Chang Y.-J."/>
            <person name="Jeffries C."/>
            <person name="Kyrpides N."/>
            <person name="Ivanova N."/>
            <person name="Mikhailova N."/>
            <person name="Hemme C.L."/>
            <person name="Woyke T."/>
        </authorList>
    </citation>
    <scope>NUCLEOTIDE SEQUENCE [LARGE SCALE GENOMIC DNA]</scope>
    <source>
        <strain evidence="3">ATCC 35296 / DSM 3052 / OCM 3 / 743B</strain>
    </source>
</reference>
<sequence>MIKGDFHIHSTASDGTLSPTEIVTLAKNNGVDVIALTDHDNTKGVEEAILAGLTHNIKVIPGVELSTLFNNETIHILGFFKDDQYKNPKLQAFFDSIENSRISRAEKIISNLKKHFDVSIEYEKAAKKANGVIARPHLAKTIIDAGYPYTYDEIFDTMLSNNSPAYIPAIELSTDEGIKILKSFGAKVILAHPVLIRKNSIEELIKLNFDGIEARYIQNNSEATKKLLKIAKKNNLLVTAGSDFHTEDPIDTRHGTIGSCPLSDTELQIFLDSLE</sequence>
<dbReference type="Gene3D" id="1.10.150.650">
    <property type="match status" value="1"/>
</dbReference>
<dbReference type="InterPro" id="IPR004013">
    <property type="entry name" value="PHP_dom"/>
</dbReference>
<dbReference type="GO" id="GO:0035312">
    <property type="term" value="F:5'-3' DNA exonuclease activity"/>
    <property type="evidence" value="ECO:0007669"/>
    <property type="project" value="TreeGrafter"/>
</dbReference>
<dbReference type="RefSeq" id="WP_010077368.1">
    <property type="nucleotide sequence ID" value="NC_014393.1"/>
</dbReference>
<accession>D9SKC4</accession>
<keyword evidence="3" id="KW-1185">Reference proteome</keyword>
<dbReference type="GO" id="GO:0004534">
    <property type="term" value="F:5'-3' RNA exonuclease activity"/>
    <property type="evidence" value="ECO:0007669"/>
    <property type="project" value="TreeGrafter"/>
</dbReference>
<dbReference type="PANTHER" id="PTHR42924:SF3">
    <property type="entry name" value="POLYMERASE_HISTIDINOL PHOSPHATASE N-TERMINAL DOMAIN-CONTAINING PROTEIN"/>
    <property type="match status" value="1"/>
</dbReference>
<dbReference type="InterPro" id="IPR052018">
    <property type="entry name" value="PHP_domain"/>
</dbReference>
<feature type="domain" description="Polymerase/histidinol phosphatase N-terminal" evidence="1">
    <location>
        <begin position="4"/>
        <end position="69"/>
    </location>
</feature>
<dbReference type="SMART" id="SM00481">
    <property type="entry name" value="POLIIIAc"/>
    <property type="match status" value="1"/>
</dbReference>
<dbReference type="Gene3D" id="3.20.20.140">
    <property type="entry name" value="Metal-dependent hydrolases"/>
    <property type="match status" value="1"/>
</dbReference>
<evidence type="ECO:0000313" key="2">
    <source>
        <dbReference type="EMBL" id="ADL51420.1"/>
    </source>
</evidence>
<dbReference type="AlphaFoldDB" id="D9SKC4"/>
<dbReference type="SUPFAM" id="SSF89550">
    <property type="entry name" value="PHP domain-like"/>
    <property type="match status" value="1"/>
</dbReference>
<dbReference type="Proteomes" id="UP000002730">
    <property type="component" value="Chromosome"/>
</dbReference>
<dbReference type="eggNOG" id="COG0613">
    <property type="taxonomic scope" value="Bacteria"/>
</dbReference>
<dbReference type="OrthoDB" id="9791620at2"/>
<proteinExistence type="predicted"/>
<evidence type="ECO:0000259" key="1">
    <source>
        <dbReference type="SMART" id="SM00481"/>
    </source>
</evidence>
<organism evidence="2 3">
    <name type="scientific">Clostridium cellulovorans (strain ATCC 35296 / DSM 3052 / OCM 3 / 743B)</name>
    <dbReference type="NCBI Taxonomy" id="573061"/>
    <lineage>
        <taxon>Bacteria</taxon>
        <taxon>Bacillati</taxon>
        <taxon>Bacillota</taxon>
        <taxon>Clostridia</taxon>
        <taxon>Eubacteriales</taxon>
        <taxon>Clostridiaceae</taxon>
        <taxon>Clostridium</taxon>
    </lineage>
</organism>
<dbReference type="STRING" id="573061.Clocel_1676"/>
<dbReference type="KEGG" id="ccb:Clocel_1676"/>
<dbReference type="PANTHER" id="PTHR42924">
    <property type="entry name" value="EXONUCLEASE"/>
    <property type="match status" value="1"/>
</dbReference>
<dbReference type="Pfam" id="PF02811">
    <property type="entry name" value="PHP"/>
    <property type="match status" value="1"/>
</dbReference>
<dbReference type="CDD" id="cd07438">
    <property type="entry name" value="PHP_HisPPase_AMP"/>
    <property type="match status" value="1"/>
</dbReference>
<name>D9SKC4_CLOC7</name>
<dbReference type="InterPro" id="IPR016195">
    <property type="entry name" value="Pol/histidinol_Pase-like"/>
</dbReference>
<dbReference type="HOGENOM" id="CLU_067347_1_1_9"/>
<evidence type="ECO:0000313" key="3">
    <source>
        <dbReference type="Proteomes" id="UP000002730"/>
    </source>
</evidence>
<gene>
    <name evidence="2" type="ordered locus">Clocel_1676</name>
</gene>